<gene>
    <name evidence="2" type="ORF">DWX93_15980</name>
</gene>
<feature type="region of interest" description="Disordered" evidence="1">
    <location>
        <begin position="1"/>
        <end position="25"/>
    </location>
</feature>
<dbReference type="Proteomes" id="UP000266172">
    <property type="component" value="Unassembled WGS sequence"/>
</dbReference>
<organism evidence="2 3">
    <name type="scientific">Roseburia hominis</name>
    <dbReference type="NCBI Taxonomy" id="301301"/>
    <lineage>
        <taxon>Bacteria</taxon>
        <taxon>Bacillati</taxon>
        <taxon>Bacillota</taxon>
        <taxon>Clostridia</taxon>
        <taxon>Lachnospirales</taxon>
        <taxon>Lachnospiraceae</taxon>
        <taxon>Roseburia</taxon>
    </lineage>
</organism>
<proteinExistence type="predicted"/>
<evidence type="ECO:0000313" key="2">
    <source>
        <dbReference type="EMBL" id="RGS36197.1"/>
    </source>
</evidence>
<comment type="caution">
    <text evidence="2">The sequence shown here is derived from an EMBL/GenBank/DDBJ whole genome shotgun (WGS) entry which is preliminary data.</text>
</comment>
<evidence type="ECO:0000313" key="3">
    <source>
        <dbReference type="Proteomes" id="UP000266172"/>
    </source>
</evidence>
<accession>A0A395V3H6</accession>
<protein>
    <submittedName>
        <fullName evidence="2">Uncharacterized protein</fullName>
    </submittedName>
</protein>
<sequence>MRAGASKPQTKIPSKPQPEMQPQMWHSRACVRQEGSTVGVDAFPALKGTGIQIFSGRDFFKLQKHTQGFCAWRSLCTM</sequence>
<dbReference type="AlphaFoldDB" id="A0A395V3H6"/>
<name>A0A395V3H6_9FIRM</name>
<evidence type="ECO:0000256" key="1">
    <source>
        <dbReference type="SAM" id="MobiDB-lite"/>
    </source>
</evidence>
<dbReference type="EMBL" id="QRVL01000024">
    <property type="protein sequence ID" value="RGS36197.1"/>
    <property type="molecule type" value="Genomic_DNA"/>
</dbReference>
<reference evidence="2 3" key="1">
    <citation type="submission" date="2018-08" db="EMBL/GenBank/DDBJ databases">
        <title>A genome reference for cultivated species of the human gut microbiota.</title>
        <authorList>
            <person name="Zou Y."/>
            <person name="Xue W."/>
            <person name="Luo G."/>
        </authorList>
    </citation>
    <scope>NUCLEOTIDE SEQUENCE [LARGE SCALE GENOMIC DNA]</scope>
    <source>
        <strain evidence="2 3">AF22-12AC</strain>
    </source>
</reference>